<sequence length="295" mass="32451">MMKLAAIDIGSNAVRLLISHVYENGDSSPLIKKASLYRVPVRLGEDAFTRGHISEKKAQHLVKTMVAFRNLLDVIEPAACMACATSAMREADNGQEVMERVLNQSGIQIHIIDGGMEADMICSNAIAEKLNHSKSYLYIDIGGGSTELSFFSGGKRLESRSFDIGTIRILEGLVSSERWKEMGSWIKSTTKGHSPILGIGSGGNINKIAKIAEKDSTSPLSLARMQKVHQHIQSHTYEERMRKLGLRPDRADVIVPAGEIILFVMEAARMSKLLVPKIGLSDGIIHHLYQQQKTS</sequence>
<evidence type="ECO:0000313" key="3">
    <source>
        <dbReference type="Proteomes" id="UP000002572"/>
    </source>
</evidence>
<accession>E6W1J0</accession>
<dbReference type="eggNOG" id="COG0248">
    <property type="taxonomic scope" value="Bacteria"/>
</dbReference>
<evidence type="ECO:0000313" key="2">
    <source>
        <dbReference type="EMBL" id="ADU66539.1"/>
    </source>
</evidence>
<dbReference type="InParanoid" id="E6W1J0"/>
<dbReference type="AlphaFoldDB" id="E6W1J0"/>
<dbReference type="InterPro" id="IPR003695">
    <property type="entry name" value="Ppx_GppA_N"/>
</dbReference>
<dbReference type="EMBL" id="CP002432">
    <property type="protein sequence ID" value="ADU66539.1"/>
    <property type="molecule type" value="Genomic_DNA"/>
</dbReference>
<dbReference type="PANTHER" id="PTHR30005:SF0">
    <property type="entry name" value="RETROGRADE REGULATION PROTEIN 2"/>
    <property type="match status" value="1"/>
</dbReference>
<dbReference type="PANTHER" id="PTHR30005">
    <property type="entry name" value="EXOPOLYPHOSPHATASE"/>
    <property type="match status" value="1"/>
</dbReference>
<gene>
    <name evidence="2" type="ordered locus">Selin_1812</name>
</gene>
<reference evidence="2 3" key="1">
    <citation type="submission" date="2010-12" db="EMBL/GenBank/DDBJ databases">
        <title>Complete sequence of Desulfurispirillum indicum S5.</title>
        <authorList>
            <consortium name="US DOE Joint Genome Institute"/>
            <person name="Lucas S."/>
            <person name="Copeland A."/>
            <person name="Lapidus A."/>
            <person name="Cheng J.-F."/>
            <person name="Goodwin L."/>
            <person name="Pitluck S."/>
            <person name="Chertkov O."/>
            <person name="Held B."/>
            <person name="Detter J.C."/>
            <person name="Han C."/>
            <person name="Tapia R."/>
            <person name="Land M."/>
            <person name="Hauser L."/>
            <person name="Kyrpides N."/>
            <person name="Ivanova N."/>
            <person name="Mikhailova N."/>
            <person name="Haggblom M."/>
            <person name="Rauschenbach I."/>
            <person name="Bini E."/>
            <person name="Woyke T."/>
        </authorList>
    </citation>
    <scope>NUCLEOTIDE SEQUENCE [LARGE SCALE GENOMIC DNA]</scope>
    <source>
        <strain evidence="3">ATCC BAA-1389 / DSM 22839 / S5</strain>
    </source>
</reference>
<dbReference type="KEGG" id="din:Selin_1812"/>
<dbReference type="HOGENOM" id="CLU_025908_1_3_0"/>
<dbReference type="STRING" id="653733.Selin_1812"/>
<name>E6W1J0_DESIS</name>
<dbReference type="InterPro" id="IPR050273">
    <property type="entry name" value="GppA/Ppx_hydrolase"/>
</dbReference>
<protein>
    <submittedName>
        <fullName evidence="2">Ppx/GppA phosphatase</fullName>
    </submittedName>
</protein>
<dbReference type="Pfam" id="PF02541">
    <property type="entry name" value="Ppx-GppA"/>
    <property type="match status" value="1"/>
</dbReference>
<dbReference type="RefSeq" id="WP_013506419.1">
    <property type="nucleotide sequence ID" value="NC_014836.1"/>
</dbReference>
<dbReference type="InterPro" id="IPR043129">
    <property type="entry name" value="ATPase_NBD"/>
</dbReference>
<keyword evidence="3" id="KW-1185">Reference proteome</keyword>
<proteinExistence type="predicted"/>
<dbReference type="Gene3D" id="3.30.420.40">
    <property type="match status" value="1"/>
</dbReference>
<organism evidence="2 3">
    <name type="scientific">Desulfurispirillum indicum (strain ATCC BAA-1389 / DSM 22839 / S5)</name>
    <dbReference type="NCBI Taxonomy" id="653733"/>
    <lineage>
        <taxon>Bacteria</taxon>
        <taxon>Pseudomonadati</taxon>
        <taxon>Chrysiogenota</taxon>
        <taxon>Chrysiogenia</taxon>
        <taxon>Chrysiogenales</taxon>
        <taxon>Chrysiogenaceae</taxon>
        <taxon>Desulfurispirillum</taxon>
    </lineage>
</organism>
<feature type="domain" description="Ppx/GppA phosphatase N-terminal" evidence="1">
    <location>
        <begin position="39"/>
        <end position="288"/>
    </location>
</feature>
<dbReference type="Gene3D" id="3.30.420.150">
    <property type="entry name" value="Exopolyphosphatase. Domain 2"/>
    <property type="match status" value="1"/>
</dbReference>
<dbReference type="CDD" id="cd24006">
    <property type="entry name" value="ASKHA_NBD_PPX_GppA"/>
    <property type="match status" value="1"/>
</dbReference>
<dbReference type="GO" id="GO:0016462">
    <property type="term" value="F:pyrophosphatase activity"/>
    <property type="evidence" value="ECO:0007669"/>
    <property type="project" value="TreeGrafter"/>
</dbReference>
<dbReference type="SUPFAM" id="SSF53067">
    <property type="entry name" value="Actin-like ATPase domain"/>
    <property type="match status" value="2"/>
</dbReference>
<dbReference type="Proteomes" id="UP000002572">
    <property type="component" value="Chromosome"/>
</dbReference>
<evidence type="ECO:0000259" key="1">
    <source>
        <dbReference type="Pfam" id="PF02541"/>
    </source>
</evidence>